<reference evidence="2 3" key="1">
    <citation type="submission" date="2017-05" db="EMBL/GenBank/DDBJ databases">
        <title>Streptomyces alboflavus Genome sequencing and assembly.</title>
        <authorList>
            <person name="Wang Y."/>
            <person name="Du B."/>
            <person name="Ding Y."/>
            <person name="Liu H."/>
            <person name="Hou Q."/>
            <person name="Liu K."/>
            <person name="Wang C."/>
            <person name="Yao L."/>
        </authorList>
    </citation>
    <scope>NUCLEOTIDE SEQUENCE [LARGE SCALE GENOMIC DNA]</scope>
    <source>
        <strain evidence="2 3">MDJK44</strain>
    </source>
</reference>
<feature type="compositionally biased region" description="Low complexity" evidence="1">
    <location>
        <begin position="50"/>
        <end position="60"/>
    </location>
</feature>
<keyword evidence="3" id="KW-1185">Reference proteome</keyword>
<dbReference type="AlphaFoldDB" id="A0A1Z1WRX5"/>
<organism evidence="2 3">
    <name type="scientific">Streptomyces alboflavus</name>
    <dbReference type="NCBI Taxonomy" id="67267"/>
    <lineage>
        <taxon>Bacteria</taxon>
        <taxon>Bacillati</taxon>
        <taxon>Actinomycetota</taxon>
        <taxon>Actinomycetes</taxon>
        <taxon>Kitasatosporales</taxon>
        <taxon>Streptomycetaceae</taxon>
        <taxon>Streptomyces</taxon>
    </lineage>
</organism>
<dbReference type="KEGG" id="salf:SMD44_08631"/>
<sequence length="95" mass="9948">MRGQREHRQRTDAEQREDHFEELGDVGQLHHHAVARRDAAGEQSGGEPVGAGVELAVGPAAVGGGIDDGDPVGVRGGPCPQHAPKVSPRHQPAAR</sequence>
<evidence type="ECO:0000313" key="3">
    <source>
        <dbReference type="Proteomes" id="UP000195880"/>
    </source>
</evidence>
<feature type="region of interest" description="Disordered" evidence="1">
    <location>
        <begin position="33"/>
        <end position="95"/>
    </location>
</feature>
<evidence type="ECO:0000313" key="2">
    <source>
        <dbReference type="EMBL" id="ARX89144.1"/>
    </source>
</evidence>
<dbReference type="Proteomes" id="UP000195880">
    <property type="component" value="Chromosome"/>
</dbReference>
<dbReference type="EMBL" id="CP021748">
    <property type="protein sequence ID" value="ARX89144.1"/>
    <property type="molecule type" value="Genomic_DNA"/>
</dbReference>
<protein>
    <submittedName>
        <fullName evidence="2">Uncharacterized protein</fullName>
    </submittedName>
</protein>
<name>A0A1Z1WRX5_9ACTN</name>
<gene>
    <name evidence="2" type="ORF">SMD44_08631</name>
</gene>
<proteinExistence type="predicted"/>
<evidence type="ECO:0000256" key="1">
    <source>
        <dbReference type="SAM" id="MobiDB-lite"/>
    </source>
</evidence>
<accession>A0A1Z1WRX5</accession>